<comment type="caution">
    <text evidence="1">The sequence shown here is derived from an EMBL/GenBank/DDBJ whole genome shotgun (WGS) entry which is preliminary data.</text>
</comment>
<evidence type="ECO:0000313" key="1">
    <source>
        <dbReference type="EMBL" id="GBP52233.1"/>
    </source>
</evidence>
<proteinExistence type="predicted"/>
<name>A0A4C1WMI1_EUMVA</name>
<protein>
    <submittedName>
        <fullName evidence="1">Uncharacterized protein</fullName>
    </submittedName>
</protein>
<accession>A0A4C1WMI1</accession>
<evidence type="ECO:0000313" key="2">
    <source>
        <dbReference type="Proteomes" id="UP000299102"/>
    </source>
</evidence>
<keyword evidence="2" id="KW-1185">Reference proteome</keyword>
<dbReference type="Proteomes" id="UP000299102">
    <property type="component" value="Unassembled WGS sequence"/>
</dbReference>
<reference evidence="1 2" key="1">
    <citation type="journal article" date="2019" name="Commun. Biol.">
        <title>The bagworm genome reveals a unique fibroin gene that provides high tensile strength.</title>
        <authorList>
            <person name="Kono N."/>
            <person name="Nakamura H."/>
            <person name="Ohtoshi R."/>
            <person name="Tomita M."/>
            <person name="Numata K."/>
            <person name="Arakawa K."/>
        </authorList>
    </citation>
    <scope>NUCLEOTIDE SEQUENCE [LARGE SCALE GENOMIC DNA]</scope>
</reference>
<organism evidence="1 2">
    <name type="scientific">Eumeta variegata</name>
    <name type="common">Bagworm moth</name>
    <name type="synonym">Eumeta japonica</name>
    <dbReference type="NCBI Taxonomy" id="151549"/>
    <lineage>
        <taxon>Eukaryota</taxon>
        <taxon>Metazoa</taxon>
        <taxon>Ecdysozoa</taxon>
        <taxon>Arthropoda</taxon>
        <taxon>Hexapoda</taxon>
        <taxon>Insecta</taxon>
        <taxon>Pterygota</taxon>
        <taxon>Neoptera</taxon>
        <taxon>Endopterygota</taxon>
        <taxon>Lepidoptera</taxon>
        <taxon>Glossata</taxon>
        <taxon>Ditrysia</taxon>
        <taxon>Tineoidea</taxon>
        <taxon>Psychidae</taxon>
        <taxon>Oiketicinae</taxon>
        <taxon>Eumeta</taxon>
    </lineage>
</organism>
<sequence>MTSRSILKGYCCAQRQNSIRRPPEQSGHPKREPIQQKLHGHLKKIQWEGAPWTVLKQEIELEVFRGPPAGGAPTFNDLAGMLEFLRTAQPDCKEERKCTSKVLEKV</sequence>
<dbReference type="EMBL" id="BGZK01000598">
    <property type="protein sequence ID" value="GBP52233.1"/>
    <property type="molecule type" value="Genomic_DNA"/>
</dbReference>
<dbReference type="AlphaFoldDB" id="A0A4C1WMI1"/>
<gene>
    <name evidence="1" type="ORF">EVAR_83093_1</name>
</gene>